<dbReference type="Proteomes" id="UP000693946">
    <property type="component" value="Linkage Group LG13"/>
</dbReference>
<proteinExistence type="predicted"/>
<sequence length="258" mass="29675">MYRWGALFLRKLQLSRYTNSFRAVVDVDQALRSSSLRDFEETLFCSSAQDQHQLTNNLNSRLNPRPHHTWDVAPSAAWMLGERAFPAKDWDGYWERNEPLRDADEVDVPVLCICSSDDPLLPHVNTLPIPHFQSNPYFFLALMDRGGHCGFTIEDQEKMKGESNNEEVGGGFWSHTAVLEYFRVVADFLKGEERIWVSWGDAQGEYAGQAGQRNRTSGPAPPRRRRASVMRRPRPQETGSSNQDAVEWTFTWKRSYTC</sequence>
<comment type="caution">
    <text evidence="2">The sequence shown here is derived from an EMBL/GenBank/DDBJ whole genome shotgun (WGS) entry which is preliminary data.</text>
</comment>
<dbReference type="GO" id="GO:0047372">
    <property type="term" value="F:monoacylglycerol lipase activity"/>
    <property type="evidence" value="ECO:0007669"/>
    <property type="project" value="TreeGrafter"/>
</dbReference>
<accession>A0AAV6SEM7</accession>
<evidence type="ECO:0000313" key="2">
    <source>
        <dbReference type="EMBL" id="KAG7515323.1"/>
    </source>
</evidence>
<organism evidence="2 3">
    <name type="scientific">Solea senegalensis</name>
    <name type="common">Senegalese sole</name>
    <dbReference type="NCBI Taxonomy" id="28829"/>
    <lineage>
        <taxon>Eukaryota</taxon>
        <taxon>Metazoa</taxon>
        <taxon>Chordata</taxon>
        <taxon>Craniata</taxon>
        <taxon>Vertebrata</taxon>
        <taxon>Euteleostomi</taxon>
        <taxon>Actinopterygii</taxon>
        <taxon>Neopterygii</taxon>
        <taxon>Teleostei</taxon>
        <taxon>Neoteleostei</taxon>
        <taxon>Acanthomorphata</taxon>
        <taxon>Carangaria</taxon>
        <taxon>Pleuronectiformes</taxon>
        <taxon>Pleuronectoidei</taxon>
        <taxon>Soleidae</taxon>
        <taxon>Solea</taxon>
    </lineage>
</organism>
<protein>
    <submittedName>
        <fullName evidence="2">Uncharacterized protein</fullName>
    </submittedName>
</protein>
<dbReference type="EMBL" id="JAGKHQ010000005">
    <property type="protein sequence ID" value="KAG7515323.1"/>
    <property type="molecule type" value="Genomic_DNA"/>
</dbReference>
<feature type="compositionally biased region" description="Basic residues" evidence="1">
    <location>
        <begin position="222"/>
        <end position="233"/>
    </location>
</feature>
<keyword evidence="3" id="KW-1185">Reference proteome</keyword>
<evidence type="ECO:0000313" key="3">
    <source>
        <dbReference type="Proteomes" id="UP000693946"/>
    </source>
</evidence>
<gene>
    <name evidence="2" type="ORF">JOB18_005358</name>
</gene>
<reference evidence="2 3" key="1">
    <citation type="journal article" date="2021" name="Sci. Rep.">
        <title>Chromosome anchoring in Senegalese sole (Solea senegalensis) reveals sex-associated markers and genome rearrangements in flatfish.</title>
        <authorList>
            <person name="Guerrero-Cozar I."/>
            <person name="Gomez-Garrido J."/>
            <person name="Berbel C."/>
            <person name="Martinez-Blanch J.F."/>
            <person name="Alioto T."/>
            <person name="Claros M.G."/>
            <person name="Gagnaire P.A."/>
            <person name="Manchado M."/>
        </authorList>
    </citation>
    <scope>NUCLEOTIDE SEQUENCE [LARGE SCALE GENOMIC DNA]</scope>
    <source>
        <strain evidence="2">Sse05_10M</strain>
    </source>
</reference>
<dbReference type="InterPro" id="IPR050960">
    <property type="entry name" value="AB_hydrolase_4_sf"/>
</dbReference>
<evidence type="ECO:0000256" key="1">
    <source>
        <dbReference type="SAM" id="MobiDB-lite"/>
    </source>
</evidence>
<dbReference type="AlphaFoldDB" id="A0AAV6SEM7"/>
<feature type="region of interest" description="Disordered" evidence="1">
    <location>
        <begin position="207"/>
        <end position="243"/>
    </location>
</feature>
<dbReference type="PANTHER" id="PTHR10794:SF96">
    <property type="entry name" value="PROTEIN ABHD15-LIKE"/>
    <property type="match status" value="1"/>
</dbReference>
<dbReference type="GO" id="GO:0034338">
    <property type="term" value="F:short-chain carboxylesterase activity"/>
    <property type="evidence" value="ECO:0007669"/>
    <property type="project" value="TreeGrafter"/>
</dbReference>
<dbReference type="PANTHER" id="PTHR10794">
    <property type="entry name" value="ABHYDROLASE DOMAIN-CONTAINING PROTEIN"/>
    <property type="match status" value="1"/>
</dbReference>
<name>A0AAV6SEM7_SOLSE</name>